<dbReference type="Proteomes" id="UP001175271">
    <property type="component" value="Unassembled WGS sequence"/>
</dbReference>
<dbReference type="Gene3D" id="4.10.260.10">
    <property type="entry name" value="Transducin (heterotrimeric G protein), gamma chain"/>
    <property type="match status" value="1"/>
</dbReference>
<comment type="caution">
    <text evidence="3">The sequence shown here is derived from an EMBL/GenBank/DDBJ whole genome shotgun (WGS) entry which is preliminary data.</text>
</comment>
<feature type="domain" description="G protein gamma" evidence="2">
    <location>
        <begin position="37"/>
        <end position="95"/>
    </location>
</feature>
<evidence type="ECO:0000313" key="3">
    <source>
        <dbReference type="EMBL" id="KAK0405055.1"/>
    </source>
</evidence>
<dbReference type="SMART" id="SM01224">
    <property type="entry name" value="G_gamma"/>
    <property type="match status" value="1"/>
</dbReference>
<dbReference type="GO" id="GO:0007186">
    <property type="term" value="P:G protein-coupled receptor signaling pathway"/>
    <property type="evidence" value="ECO:0007669"/>
    <property type="project" value="InterPro"/>
</dbReference>
<dbReference type="InterPro" id="IPR015898">
    <property type="entry name" value="G-protein_gamma-like_dom"/>
</dbReference>
<sequence length="95" mass="10600">MPRQPRLSLDRSSSPRGSQSIMSGKGGVPVQKDNQAAKKHLAELRAQAKFVPMKTSEAASDLLNYTEANKADDFLMTRDGWNPYTDLGGQWWMCK</sequence>
<dbReference type="PROSITE" id="PS50058">
    <property type="entry name" value="G_PROTEIN_GAMMA"/>
    <property type="match status" value="1"/>
</dbReference>
<gene>
    <name evidence="3" type="ORF">QR680_017779</name>
</gene>
<evidence type="ECO:0000313" key="4">
    <source>
        <dbReference type="Proteomes" id="UP001175271"/>
    </source>
</evidence>
<evidence type="ECO:0000256" key="1">
    <source>
        <dbReference type="SAM" id="MobiDB-lite"/>
    </source>
</evidence>
<feature type="region of interest" description="Disordered" evidence="1">
    <location>
        <begin position="1"/>
        <end position="32"/>
    </location>
</feature>
<dbReference type="SUPFAM" id="SSF48670">
    <property type="entry name" value="Transducin (heterotrimeric G protein), gamma chain"/>
    <property type="match status" value="1"/>
</dbReference>
<dbReference type="InterPro" id="IPR036284">
    <property type="entry name" value="GGL_sf"/>
</dbReference>
<accession>A0AA39HFS3</accession>
<dbReference type="EMBL" id="JAUCMV010000004">
    <property type="protein sequence ID" value="KAK0405055.1"/>
    <property type="molecule type" value="Genomic_DNA"/>
</dbReference>
<keyword evidence="4" id="KW-1185">Reference proteome</keyword>
<dbReference type="AlphaFoldDB" id="A0AA39HFS3"/>
<proteinExistence type="predicted"/>
<name>A0AA39HFS3_9BILA</name>
<feature type="compositionally biased region" description="Low complexity" evidence="1">
    <location>
        <begin position="1"/>
        <end position="20"/>
    </location>
</feature>
<dbReference type="Pfam" id="PF00631">
    <property type="entry name" value="G-gamma"/>
    <property type="match status" value="1"/>
</dbReference>
<reference evidence="3" key="1">
    <citation type="submission" date="2023-06" db="EMBL/GenBank/DDBJ databases">
        <title>Genomic analysis of the entomopathogenic nematode Steinernema hermaphroditum.</title>
        <authorList>
            <person name="Schwarz E.M."/>
            <person name="Heppert J.K."/>
            <person name="Baniya A."/>
            <person name="Schwartz H.T."/>
            <person name="Tan C.-H."/>
            <person name="Antoshechkin I."/>
            <person name="Sternberg P.W."/>
            <person name="Goodrich-Blair H."/>
            <person name="Dillman A.R."/>
        </authorList>
    </citation>
    <scope>NUCLEOTIDE SEQUENCE</scope>
    <source>
        <strain evidence="3">PS9179</strain>
        <tissue evidence="3">Whole animal</tissue>
    </source>
</reference>
<organism evidence="3 4">
    <name type="scientific">Steinernema hermaphroditum</name>
    <dbReference type="NCBI Taxonomy" id="289476"/>
    <lineage>
        <taxon>Eukaryota</taxon>
        <taxon>Metazoa</taxon>
        <taxon>Ecdysozoa</taxon>
        <taxon>Nematoda</taxon>
        <taxon>Chromadorea</taxon>
        <taxon>Rhabditida</taxon>
        <taxon>Tylenchina</taxon>
        <taxon>Panagrolaimomorpha</taxon>
        <taxon>Strongyloidoidea</taxon>
        <taxon>Steinernematidae</taxon>
        <taxon>Steinernema</taxon>
    </lineage>
</organism>
<protein>
    <recommendedName>
        <fullName evidence="2">G protein gamma domain-containing protein</fullName>
    </recommendedName>
</protein>
<evidence type="ECO:0000259" key="2">
    <source>
        <dbReference type="PROSITE" id="PS50058"/>
    </source>
</evidence>